<feature type="domain" description="Malonyl-CoA:ACP transacylase (MAT)" evidence="3">
    <location>
        <begin position="128"/>
        <end position="459"/>
    </location>
</feature>
<proteinExistence type="predicted"/>
<dbReference type="InterPro" id="IPR050091">
    <property type="entry name" value="PKS_NRPS_Biosynth_Enz"/>
</dbReference>
<dbReference type="SUPFAM" id="SSF52151">
    <property type="entry name" value="FabD/lysophospholipase-like"/>
    <property type="match status" value="1"/>
</dbReference>
<dbReference type="InterPro" id="IPR001227">
    <property type="entry name" value="Ac_transferase_dom_sf"/>
</dbReference>
<comment type="caution">
    <text evidence="4">The sequence shown here is derived from an EMBL/GenBank/DDBJ whole genome shotgun (WGS) entry which is preliminary data.</text>
</comment>
<dbReference type="SMART" id="SM00827">
    <property type="entry name" value="PKS_AT"/>
    <property type="match status" value="1"/>
</dbReference>
<evidence type="ECO:0000259" key="3">
    <source>
        <dbReference type="SMART" id="SM00827"/>
    </source>
</evidence>
<accession>A0ABQ8KK08</accession>
<protein>
    <submittedName>
        <fullName evidence="4">Acyl transferase/acyl hydrolase/lysophospholipase</fullName>
    </submittedName>
</protein>
<dbReference type="Pfam" id="PF00698">
    <property type="entry name" value="Acyl_transf_1"/>
    <property type="match status" value="1"/>
</dbReference>
<name>A0ABQ8KK08_9APHY</name>
<keyword evidence="2" id="KW-0597">Phosphoprotein</keyword>
<keyword evidence="5" id="KW-1185">Reference proteome</keyword>
<evidence type="ECO:0000256" key="1">
    <source>
        <dbReference type="ARBA" id="ARBA00022450"/>
    </source>
</evidence>
<dbReference type="Gene3D" id="3.30.70.250">
    <property type="entry name" value="Malonyl-CoA ACP transacylase, ACP-binding"/>
    <property type="match status" value="2"/>
</dbReference>
<organism evidence="4 5">
    <name type="scientific">Rhodofomes roseus</name>
    <dbReference type="NCBI Taxonomy" id="34475"/>
    <lineage>
        <taxon>Eukaryota</taxon>
        <taxon>Fungi</taxon>
        <taxon>Dikarya</taxon>
        <taxon>Basidiomycota</taxon>
        <taxon>Agaricomycotina</taxon>
        <taxon>Agaricomycetes</taxon>
        <taxon>Polyporales</taxon>
        <taxon>Rhodofomes</taxon>
    </lineage>
</organism>
<keyword evidence="4" id="KW-0808">Transferase</keyword>
<gene>
    <name evidence="4" type="ORF">C8Q71DRAFT_520404</name>
</gene>
<dbReference type="PANTHER" id="PTHR43775:SF37">
    <property type="entry name" value="SI:DKEY-61P9.11"/>
    <property type="match status" value="1"/>
</dbReference>
<dbReference type="EMBL" id="JADCUA010000007">
    <property type="protein sequence ID" value="KAH9838260.1"/>
    <property type="molecule type" value="Genomic_DNA"/>
</dbReference>
<dbReference type="InterPro" id="IPR016035">
    <property type="entry name" value="Acyl_Trfase/lysoPLipase"/>
</dbReference>
<dbReference type="RefSeq" id="XP_047780175.1">
    <property type="nucleotide sequence ID" value="XM_047919103.1"/>
</dbReference>
<reference evidence="4 5" key="1">
    <citation type="journal article" date="2021" name="Environ. Microbiol.">
        <title>Gene family expansions and transcriptome signatures uncover fungal adaptations to wood decay.</title>
        <authorList>
            <person name="Hage H."/>
            <person name="Miyauchi S."/>
            <person name="Viragh M."/>
            <person name="Drula E."/>
            <person name="Min B."/>
            <person name="Chaduli D."/>
            <person name="Navarro D."/>
            <person name="Favel A."/>
            <person name="Norest M."/>
            <person name="Lesage-Meessen L."/>
            <person name="Balint B."/>
            <person name="Merenyi Z."/>
            <person name="de Eugenio L."/>
            <person name="Morin E."/>
            <person name="Martinez A.T."/>
            <person name="Baldrian P."/>
            <person name="Stursova M."/>
            <person name="Martinez M.J."/>
            <person name="Novotny C."/>
            <person name="Magnuson J.K."/>
            <person name="Spatafora J.W."/>
            <person name="Maurice S."/>
            <person name="Pangilinan J."/>
            <person name="Andreopoulos W."/>
            <person name="LaButti K."/>
            <person name="Hundley H."/>
            <person name="Na H."/>
            <person name="Kuo A."/>
            <person name="Barry K."/>
            <person name="Lipzen A."/>
            <person name="Henrissat B."/>
            <person name="Riley R."/>
            <person name="Ahrendt S."/>
            <person name="Nagy L.G."/>
            <person name="Grigoriev I.V."/>
            <person name="Martin F."/>
            <person name="Rosso M.N."/>
        </authorList>
    </citation>
    <scope>NUCLEOTIDE SEQUENCE [LARGE SCALE GENOMIC DNA]</scope>
    <source>
        <strain evidence="4 5">CIRM-BRFM 1785</strain>
    </source>
</reference>
<dbReference type="GO" id="GO:0016787">
    <property type="term" value="F:hydrolase activity"/>
    <property type="evidence" value="ECO:0007669"/>
    <property type="project" value="UniProtKB-KW"/>
</dbReference>
<keyword evidence="1" id="KW-0596">Phosphopantetheine</keyword>
<dbReference type="Gene3D" id="3.40.366.10">
    <property type="entry name" value="Malonyl-Coenzyme A Acyl Carrier Protein, domain 2"/>
    <property type="match status" value="2"/>
</dbReference>
<dbReference type="PANTHER" id="PTHR43775">
    <property type="entry name" value="FATTY ACID SYNTHASE"/>
    <property type="match status" value="1"/>
</dbReference>
<keyword evidence="4" id="KW-0378">Hydrolase</keyword>
<evidence type="ECO:0000256" key="2">
    <source>
        <dbReference type="ARBA" id="ARBA00022553"/>
    </source>
</evidence>
<dbReference type="GO" id="GO:0016740">
    <property type="term" value="F:transferase activity"/>
    <property type="evidence" value="ECO:0007669"/>
    <property type="project" value="UniProtKB-KW"/>
</dbReference>
<dbReference type="GeneID" id="71999835"/>
<evidence type="ECO:0000313" key="5">
    <source>
        <dbReference type="Proteomes" id="UP000814176"/>
    </source>
</evidence>
<dbReference type="InterPro" id="IPR014043">
    <property type="entry name" value="Acyl_transferase_dom"/>
</dbReference>
<dbReference type="Proteomes" id="UP000814176">
    <property type="component" value="Unassembled WGS sequence"/>
</dbReference>
<dbReference type="Gene3D" id="3.30.70.3290">
    <property type="match status" value="2"/>
</dbReference>
<evidence type="ECO:0000313" key="4">
    <source>
        <dbReference type="EMBL" id="KAH9838260.1"/>
    </source>
</evidence>
<sequence length="493" mass="53915">MPDGGSVATLTVEAVPTARRADVLEEPTGVTIHLPPKPAHTADAAPVVLALSGDSVDAVEELRQRYVHALTDGTMSLVDVASSATCANGPPGKYRLAVSSKSREELAEKLSAAQVVPVPDSPRKVIFLFSGQGGQSFGMGAALYRAVPTFRRAVDECQDKLVSWGFEEMLPFIQGTLSKDESGPVLEAEHTALFALEYGLARMWTAWGVKPDVVLGQSLGEYSALVWSDVISLDDGLRLVWQRARLTRERCPRGSSGMLVIMAAPSVIEETIREDPCYDKLSIACHNRSVVFRSQNCSCTVLRAISDTNGIVGGDMEQLKVLEQVCQQKGWWHRMLTVPYAYHTTCMEPILDEMFNLGKTVTFSPPTVPIAAALRGIVVEPGDQSAFQVTFQPDYFAQHARRPVLFQESIYALAARDPALASEGIWLEIGPHTTILPLLRIHRAVKEECVQMGSLRRGEVDEEVLCQALARLYCAGATANWHNVFRELASPRV</sequence>